<dbReference type="PRINTS" id="PR00099">
    <property type="entry name" value="CPSGATASE"/>
</dbReference>
<dbReference type="Pfam" id="PF00117">
    <property type="entry name" value="GATase"/>
    <property type="match status" value="1"/>
</dbReference>
<keyword evidence="2" id="KW-0315">Glutamine amidotransferase</keyword>
<sequence>MHLAILMTNTDESEFARAHPRDGEKFTALIRRARPAWTTSVFAVKDGQFPETLDGIDGAMITGSPASVLGTAPWIGRLLELIRDMHSRQIPIFGACFGHQAIALALGGRIGRNPGGWVQGLTRNRMLERPVWARDLPDEVRLYGSHVEQVTALPAGATAIMQGPDCPISGFAIGDRIYTTQHHPEMTHDFITALTEEMASDLGHTAHAQAMASLSDHSDMDAFAESIARFFEQARPA</sequence>
<evidence type="ECO:0000313" key="2">
    <source>
        <dbReference type="EMBL" id="SDC44064.1"/>
    </source>
</evidence>
<dbReference type="OrthoDB" id="7365442at2"/>
<dbReference type="InterPro" id="IPR044992">
    <property type="entry name" value="ChyE-like"/>
</dbReference>
<dbReference type="CDD" id="cd01741">
    <property type="entry name" value="GATase1_1"/>
    <property type="match status" value="1"/>
</dbReference>
<protein>
    <submittedName>
        <fullName evidence="2">GMP synthase-Glutamine amidotransferase</fullName>
    </submittedName>
</protein>
<name>A0A1G6LLR1_9RHOB</name>
<dbReference type="GO" id="GO:0016740">
    <property type="term" value="F:transferase activity"/>
    <property type="evidence" value="ECO:0007669"/>
    <property type="project" value="UniProtKB-KW"/>
</dbReference>
<evidence type="ECO:0000259" key="1">
    <source>
        <dbReference type="Pfam" id="PF00117"/>
    </source>
</evidence>
<feature type="domain" description="Glutamine amidotransferase" evidence="1">
    <location>
        <begin position="46"/>
        <end position="188"/>
    </location>
</feature>
<accession>A0A1G6LLR1</accession>
<dbReference type="STRING" id="639004.SAMN04488239_102274"/>
<dbReference type="SUPFAM" id="SSF52317">
    <property type="entry name" value="Class I glutamine amidotransferase-like"/>
    <property type="match status" value="1"/>
</dbReference>
<dbReference type="InterPro" id="IPR029062">
    <property type="entry name" value="Class_I_gatase-like"/>
</dbReference>
<evidence type="ECO:0000313" key="3">
    <source>
        <dbReference type="Proteomes" id="UP000199628"/>
    </source>
</evidence>
<dbReference type="GO" id="GO:0005829">
    <property type="term" value="C:cytosol"/>
    <property type="evidence" value="ECO:0007669"/>
    <property type="project" value="TreeGrafter"/>
</dbReference>
<reference evidence="3" key="1">
    <citation type="submission" date="2016-10" db="EMBL/GenBank/DDBJ databases">
        <authorList>
            <person name="Varghese N."/>
            <person name="Submissions S."/>
        </authorList>
    </citation>
    <scope>NUCLEOTIDE SEQUENCE [LARGE SCALE GENOMIC DNA]</scope>
    <source>
        <strain evidence="3">CGMCC 1.9108</strain>
    </source>
</reference>
<proteinExistence type="predicted"/>
<dbReference type="Proteomes" id="UP000199628">
    <property type="component" value="Unassembled WGS sequence"/>
</dbReference>
<gene>
    <name evidence="2" type="ORF">SAMN04488239_102274</name>
</gene>
<dbReference type="EMBL" id="FMZV01000002">
    <property type="protein sequence ID" value="SDC44064.1"/>
    <property type="molecule type" value="Genomic_DNA"/>
</dbReference>
<dbReference type="PANTHER" id="PTHR42695">
    <property type="entry name" value="GLUTAMINE AMIDOTRANSFERASE YLR126C-RELATED"/>
    <property type="match status" value="1"/>
</dbReference>
<dbReference type="Gene3D" id="3.40.50.880">
    <property type="match status" value="1"/>
</dbReference>
<dbReference type="PANTHER" id="PTHR42695:SF5">
    <property type="entry name" value="GLUTAMINE AMIDOTRANSFERASE YLR126C-RELATED"/>
    <property type="match status" value="1"/>
</dbReference>
<dbReference type="RefSeq" id="WP_093027812.1">
    <property type="nucleotide sequence ID" value="NZ_FMZV01000002.1"/>
</dbReference>
<dbReference type="AlphaFoldDB" id="A0A1G6LLR1"/>
<keyword evidence="3" id="KW-1185">Reference proteome</keyword>
<organism evidence="2 3">
    <name type="scientific">Ruegeria marina</name>
    <dbReference type="NCBI Taxonomy" id="639004"/>
    <lineage>
        <taxon>Bacteria</taxon>
        <taxon>Pseudomonadati</taxon>
        <taxon>Pseudomonadota</taxon>
        <taxon>Alphaproteobacteria</taxon>
        <taxon>Rhodobacterales</taxon>
        <taxon>Roseobacteraceae</taxon>
        <taxon>Ruegeria</taxon>
    </lineage>
</organism>
<dbReference type="InterPro" id="IPR017926">
    <property type="entry name" value="GATASE"/>
</dbReference>
<keyword evidence="2" id="KW-0808">Transferase</keyword>
<dbReference type="PROSITE" id="PS51273">
    <property type="entry name" value="GATASE_TYPE_1"/>
    <property type="match status" value="1"/>
</dbReference>